<comment type="caution">
    <text evidence="6">The sequence shown here is derived from an EMBL/GenBank/DDBJ whole genome shotgun (WGS) entry which is preliminary data.</text>
</comment>
<dbReference type="PANTHER" id="PTHR33337">
    <property type="entry name" value="GFA DOMAIN-CONTAINING PROTEIN"/>
    <property type="match status" value="1"/>
</dbReference>
<comment type="similarity">
    <text evidence="1">Belongs to the Gfa family.</text>
</comment>
<organism evidence="6 7">
    <name type="scientific">Plesiocystis pacifica SIR-1</name>
    <dbReference type="NCBI Taxonomy" id="391625"/>
    <lineage>
        <taxon>Bacteria</taxon>
        <taxon>Pseudomonadati</taxon>
        <taxon>Myxococcota</taxon>
        <taxon>Polyangia</taxon>
        <taxon>Nannocystales</taxon>
        <taxon>Nannocystaceae</taxon>
        <taxon>Plesiocystis</taxon>
    </lineage>
</organism>
<dbReference type="GO" id="GO:0016846">
    <property type="term" value="F:carbon-sulfur lyase activity"/>
    <property type="evidence" value="ECO:0007669"/>
    <property type="project" value="InterPro"/>
</dbReference>
<evidence type="ECO:0000259" key="5">
    <source>
        <dbReference type="PROSITE" id="PS51891"/>
    </source>
</evidence>
<dbReference type="Pfam" id="PF04828">
    <property type="entry name" value="GFA"/>
    <property type="match status" value="1"/>
</dbReference>
<dbReference type="AlphaFoldDB" id="A6G6H5"/>
<keyword evidence="7" id="KW-1185">Reference proteome</keyword>
<dbReference type="SUPFAM" id="SSF51316">
    <property type="entry name" value="Mss4-like"/>
    <property type="match status" value="1"/>
</dbReference>
<dbReference type="InterPro" id="IPR011057">
    <property type="entry name" value="Mss4-like_sf"/>
</dbReference>
<dbReference type="STRING" id="391625.PPSIR1_33094"/>
<gene>
    <name evidence="6" type="ORF">PPSIR1_33094</name>
</gene>
<evidence type="ECO:0000256" key="2">
    <source>
        <dbReference type="ARBA" id="ARBA00022723"/>
    </source>
</evidence>
<protein>
    <recommendedName>
        <fullName evidence="5">CENP-V/GFA domain-containing protein</fullName>
    </recommendedName>
</protein>
<evidence type="ECO:0000256" key="4">
    <source>
        <dbReference type="ARBA" id="ARBA00023239"/>
    </source>
</evidence>
<accession>A6G6H5</accession>
<proteinExistence type="inferred from homology"/>
<keyword evidence="4" id="KW-0456">Lyase</keyword>
<dbReference type="InterPro" id="IPR006913">
    <property type="entry name" value="CENP-V/GFA"/>
</dbReference>
<name>A6G6H5_9BACT</name>
<dbReference type="EMBL" id="ABCS01000030">
    <property type="protein sequence ID" value="EDM78452.1"/>
    <property type="molecule type" value="Genomic_DNA"/>
</dbReference>
<dbReference type="GO" id="GO:0046872">
    <property type="term" value="F:metal ion binding"/>
    <property type="evidence" value="ECO:0007669"/>
    <property type="project" value="UniProtKB-KW"/>
</dbReference>
<keyword evidence="2" id="KW-0479">Metal-binding</keyword>
<evidence type="ECO:0000313" key="6">
    <source>
        <dbReference type="EMBL" id="EDM78452.1"/>
    </source>
</evidence>
<reference evidence="6 7" key="1">
    <citation type="submission" date="2007-06" db="EMBL/GenBank/DDBJ databases">
        <authorList>
            <person name="Shimkets L."/>
            <person name="Ferriera S."/>
            <person name="Johnson J."/>
            <person name="Kravitz S."/>
            <person name="Beeson K."/>
            <person name="Sutton G."/>
            <person name="Rogers Y.-H."/>
            <person name="Friedman R."/>
            <person name="Frazier M."/>
            <person name="Venter J.C."/>
        </authorList>
    </citation>
    <scope>NUCLEOTIDE SEQUENCE [LARGE SCALE GENOMIC DNA]</scope>
    <source>
        <strain evidence="6 7">SIR-1</strain>
    </source>
</reference>
<evidence type="ECO:0000313" key="7">
    <source>
        <dbReference type="Proteomes" id="UP000005801"/>
    </source>
</evidence>
<dbReference type="Gene3D" id="3.90.1590.10">
    <property type="entry name" value="glutathione-dependent formaldehyde- activating enzyme (gfa)"/>
    <property type="match status" value="1"/>
</dbReference>
<dbReference type="PROSITE" id="PS51891">
    <property type="entry name" value="CENP_V_GFA"/>
    <property type="match status" value="1"/>
</dbReference>
<sequence length="137" mass="14588">MTDVTRHQGSCLCGAVRFEIEGPFDQFALCHCSRCRKGTGSVHGANLFATKAQLNWTSGADAVRSFALAGTRHARSFCSRCGSAMPSTQMEGKLLVVPAGSLDTDLESLPTAHILCDDRANWEDVVAGAPRFPGFPG</sequence>
<dbReference type="RefSeq" id="WP_006972324.1">
    <property type="nucleotide sequence ID" value="NZ_ABCS01000030.1"/>
</dbReference>
<feature type="domain" description="CENP-V/GFA" evidence="5">
    <location>
        <begin position="7"/>
        <end position="123"/>
    </location>
</feature>
<dbReference type="eggNOG" id="COG3791">
    <property type="taxonomic scope" value="Bacteria"/>
</dbReference>
<dbReference type="Proteomes" id="UP000005801">
    <property type="component" value="Unassembled WGS sequence"/>
</dbReference>
<keyword evidence="3" id="KW-0862">Zinc</keyword>
<evidence type="ECO:0000256" key="3">
    <source>
        <dbReference type="ARBA" id="ARBA00022833"/>
    </source>
</evidence>
<dbReference type="PANTHER" id="PTHR33337:SF40">
    <property type="entry name" value="CENP-V_GFA DOMAIN-CONTAINING PROTEIN-RELATED"/>
    <property type="match status" value="1"/>
</dbReference>
<evidence type="ECO:0000256" key="1">
    <source>
        <dbReference type="ARBA" id="ARBA00005495"/>
    </source>
</evidence>